<dbReference type="Gene3D" id="3.40.50.2300">
    <property type="match status" value="2"/>
</dbReference>
<dbReference type="RefSeq" id="WP_209607206.1">
    <property type="nucleotide sequence ID" value="NZ_JAGILA010000015.1"/>
</dbReference>
<evidence type="ECO:0000313" key="2">
    <source>
        <dbReference type="Proteomes" id="UP000730739"/>
    </source>
</evidence>
<sequence>MKRILHSILSSARRAGPGIPGRAAGVLLLGLMAGCQGVAEDAATIESPQARQARREAERVLKPRETVGGGPVRIGMITGLMSGAGAKQGERDVRDGAMLAVAELGGGQLSLTIENTDGSPQQVIDAANRLSGEGVKLVAVSAEVPAGTVRDALGAKDVPVLLLRGGAAERADGSFSFASDHIDSAVEGAAYASGAGRKRLVALLPADASASERQRLDRGLADSDIRPVLTTAAPFSSDASLKDKLKDIDAVLLVNAGEGEMGALSVLRSNGYLAPNALIVGSSRWPAAVYGRPELAQSHLCLFGPENGSRMTASFRQRYERSANLEAAYGFDVIALAAGLVRTQGENAINKQNLLSPNGFLGAAAAFRFQPDGSVKRTCAIYQIAGGELNLADPAPRSF</sequence>
<dbReference type="Proteomes" id="UP000730739">
    <property type="component" value="Unassembled WGS sequence"/>
</dbReference>
<evidence type="ECO:0000313" key="1">
    <source>
        <dbReference type="EMBL" id="MBP2239433.1"/>
    </source>
</evidence>
<dbReference type="SUPFAM" id="SSF53822">
    <property type="entry name" value="Periplasmic binding protein-like I"/>
    <property type="match status" value="1"/>
</dbReference>
<accession>A0ABS4R966</accession>
<dbReference type="PROSITE" id="PS51257">
    <property type="entry name" value="PROKAR_LIPOPROTEIN"/>
    <property type="match status" value="1"/>
</dbReference>
<dbReference type="EMBL" id="JAGILA010000015">
    <property type="protein sequence ID" value="MBP2239433.1"/>
    <property type="molecule type" value="Genomic_DNA"/>
</dbReference>
<organism evidence="1 2">
    <name type="scientific">Sinorhizobium kostiense</name>
    <dbReference type="NCBI Taxonomy" id="76747"/>
    <lineage>
        <taxon>Bacteria</taxon>
        <taxon>Pseudomonadati</taxon>
        <taxon>Pseudomonadota</taxon>
        <taxon>Alphaproteobacteria</taxon>
        <taxon>Hyphomicrobiales</taxon>
        <taxon>Rhizobiaceae</taxon>
        <taxon>Sinorhizobium/Ensifer group</taxon>
        <taxon>Sinorhizobium</taxon>
    </lineage>
</organism>
<reference evidence="1 2" key="1">
    <citation type="submission" date="2021-03" db="EMBL/GenBank/DDBJ databases">
        <title>Genomic Encyclopedia of Type Strains, Phase IV (KMG-IV): sequencing the most valuable type-strain genomes for metagenomic binning, comparative biology and taxonomic classification.</title>
        <authorList>
            <person name="Goeker M."/>
        </authorList>
    </citation>
    <scope>NUCLEOTIDE SEQUENCE [LARGE SCALE GENOMIC DNA]</scope>
    <source>
        <strain evidence="1 2">DSM 13372</strain>
    </source>
</reference>
<evidence type="ECO:0008006" key="3">
    <source>
        <dbReference type="Google" id="ProtNLM"/>
    </source>
</evidence>
<proteinExistence type="predicted"/>
<name>A0ABS4R966_9HYPH</name>
<dbReference type="InterPro" id="IPR028082">
    <property type="entry name" value="Peripla_BP_I"/>
</dbReference>
<gene>
    <name evidence="1" type="ORF">J2Z31_005980</name>
</gene>
<protein>
    <recommendedName>
        <fullName evidence="3">Leucine-binding protein domain-containing protein</fullName>
    </recommendedName>
</protein>
<keyword evidence="2" id="KW-1185">Reference proteome</keyword>
<comment type="caution">
    <text evidence="1">The sequence shown here is derived from an EMBL/GenBank/DDBJ whole genome shotgun (WGS) entry which is preliminary data.</text>
</comment>